<dbReference type="GO" id="GO:0009102">
    <property type="term" value="P:biotin biosynthetic process"/>
    <property type="evidence" value="ECO:0007669"/>
    <property type="project" value="UniProtKB-UniRule"/>
</dbReference>
<protein>
    <recommendedName>
        <fullName evidence="3 8">Malonyl-[acyl-carrier protein] O-methyltransferase</fullName>
        <shortName evidence="8">Malonyl-ACP O-methyltransferase</shortName>
        <ecNumber evidence="3 8">2.1.1.197</ecNumber>
    </recommendedName>
    <alternativeName>
        <fullName evidence="8">Biotin synthesis protein BioC</fullName>
    </alternativeName>
</protein>
<proteinExistence type="inferred from homology"/>
<reference evidence="10" key="2">
    <citation type="submission" date="2021-04" db="EMBL/GenBank/DDBJ databases">
        <authorList>
            <person name="Gilroy R."/>
        </authorList>
    </citation>
    <scope>NUCLEOTIDE SEQUENCE</scope>
    <source>
        <strain evidence="10">ChiHjej12B11-9795</strain>
    </source>
</reference>
<evidence type="ECO:0000256" key="2">
    <source>
        <dbReference type="ARBA" id="ARBA00004746"/>
    </source>
</evidence>
<dbReference type="CDD" id="cd02440">
    <property type="entry name" value="AdoMet_MTases"/>
    <property type="match status" value="1"/>
</dbReference>
<dbReference type="InterPro" id="IPR050602">
    <property type="entry name" value="Malonyl-ACP_OMT"/>
</dbReference>
<dbReference type="SUPFAM" id="SSF53335">
    <property type="entry name" value="S-adenosyl-L-methionine-dependent methyltransferases"/>
    <property type="match status" value="1"/>
</dbReference>
<evidence type="ECO:0000259" key="9">
    <source>
        <dbReference type="Pfam" id="PF08241"/>
    </source>
</evidence>
<dbReference type="PANTHER" id="PTHR13090">
    <property type="entry name" value="ARGININE-HYDROXYLASE NDUFAF5, MITOCHONDRIAL"/>
    <property type="match status" value="1"/>
</dbReference>
<comment type="function">
    <text evidence="8">Converts the free carboxyl group of a malonyl-thioester to its methyl ester by transfer of a methyl group from S-adenosyl-L-methionine (SAM). It allows to synthesize pimeloyl-ACP via the fatty acid synthetic pathway.</text>
</comment>
<dbReference type="EC" id="2.1.1.197" evidence="3 8"/>
<reference evidence="10" key="1">
    <citation type="journal article" date="2021" name="PeerJ">
        <title>Extensive microbial diversity within the chicken gut microbiome revealed by metagenomics and culture.</title>
        <authorList>
            <person name="Gilroy R."/>
            <person name="Ravi A."/>
            <person name="Getino M."/>
            <person name="Pursley I."/>
            <person name="Horton D.L."/>
            <person name="Alikhan N.F."/>
            <person name="Baker D."/>
            <person name="Gharbi K."/>
            <person name="Hall N."/>
            <person name="Watson M."/>
            <person name="Adriaenssens E.M."/>
            <person name="Foster-Nyarko E."/>
            <person name="Jarju S."/>
            <person name="Secka A."/>
            <person name="Antonio M."/>
            <person name="Oren A."/>
            <person name="Chaudhuri R.R."/>
            <person name="La Ragione R."/>
            <person name="Hildebrand F."/>
            <person name="Pallen M.J."/>
        </authorList>
    </citation>
    <scope>NUCLEOTIDE SEQUENCE</scope>
    <source>
        <strain evidence="10">ChiHjej12B11-9795</strain>
    </source>
</reference>
<accession>A0A9D2HV39</accession>
<dbReference type="HAMAP" id="MF_00835">
    <property type="entry name" value="BioC"/>
    <property type="match status" value="1"/>
</dbReference>
<evidence type="ECO:0000313" key="10">
    <source>
        <dbReference type="EMBL" id="HJA85530.1"/>
    </source>
</evidence>
<dbReference type="Proteomes" id="UP000823862">
    <property type="component" value="Unassembled WGS sequence"/>
</dbReference>
<comment type="caution">
    <text evidence="10">The sequence shown here is derived from an EMBL/GenBank/DDBJ whole genome shotgun (WGS) entry which is preliminary data.</text>
</comment>
<keyword evidence="4 8" id="KW-0489">Methyltransferase</keyword>
<evidence type="ECO:0000313" key="11">
    <source>
        <dbReference type="Proteomes" id="UP000823862"/>
    </source>
</evidence>
<comment type="similarity">
    <text evidence="8">Belongs to the methyltransferase superfamily.</text>
</comment>
<dbReference type="Gene3D" id="3.40.50.150">
    <property type="entry name" value="Vaccinia Virus protein VP39"/>
    <property type="match status" value="1"/>
</dbReference>
<dbReference type="InterPro" id="IPR013216">
    <property type="entry name" value="Methyltransf_11"/>
</dbReference>
<gene>
    <name evidence="8 10" type="primary">bioC</name>
    <name evidence="10" type="ORF">H9950_04960</name>
</gene>
<feature type="domain" description="Methyltransferase type 11" evidence="9">
    <location>
        <begin position="50"/>
        <end position="144"/>
    </location>
</feature>
<dbReference type="GO" id="GO:0008757">
    <property type="term" value="F:S-adenosylmethionine-dependent methyltransferase activity"/>
    <property type="evidence" value="ECO:0007669"/>
    <property type="project" value="InterPro"/>
</dbReference>
<comment type="catalytic activity">
    <reaction evidence="1 8">
        <text>malonyl-[ACP] + S-adenosyl-L-methionine = malonyl-[ACP] methyl ester + S-adenosyl-L-homocysteine</text>
        <dbReference type="Rhea" id="RHEA:17105"/>
        <dbReference type="Rhea" id="RHEA-COMP:9623"/>
        <dbReference type="Rhea" id="RHEA-COMP:9954"/>
        <dbReference type="ChEBI" id="CHEBI:57856"/>
        <dbReference type="ChEBI" id="CHEBI:59789"/>
        <dbReference type="ChEBI" id="CHEBI:78449"/>
        <dbReference type="ChEBI" id="CHEBI:78845"/>
        <dbReference type="EC" id="2.1.1.197"/>
    </reaction>
</comment>
<dbReference type="EMBL" id="DWZI01000027">
    <property type="protein sequence ID" value="HJA85530.1"/>
    <property type="molecule type" value="Genomic_DNA"/>
</dbReference>
<dbReference type="AlphaFoldDB" id="A0A9D2HV39"/>
<dbReference type="GO" id="GO:0032259">
    <property type="term" value="P:methylation"/>
    <property type="evidence" value="ECO:0007669"/>
    <property type="project" value="UniProtKB-KW"/>
</dbReference>
<evidence type="ECO:0000256" key="6">
    <source>
        <dbReference type="ARBA" id="ARBA00022691"/>
    </source>
</evidence>
<dbReference type="GO" id="GO:0102130">
    <property type="term" value="F:malonyl-CoA methyltransferase activity"/>
    <property type="evidence" value="ECO:0007669"/>
    <property type="project" value="UniProtKB-EC"/>
</dbReference>
<keyword evidence="5 8" id="KW-0808">Transferase</keyword>
<organism evidence="10 11">
    <name type="scientific">Candidatus Bacteroides avicola</name>
    <dbReference type="NCBI Taxonomy" id="2838468"/>
    <lineage>
        <taxon>Bacteria</taxon>
        <taxon>Pseudomonadati</taxon>
        <taxon>Bacteroidota</taxon>
        <taxon>Bacteroidia</taxon>
        <taxon>Bacteroidales</taxon>
        <taxon>Bacteroidaceae</taxon>
        <taxon>Bacteroides</taxon>
    </lineage>
</organism>
<keyword evidence="7 8" id="KW-0093">Biotin biosynthesis</keyword>
<dbReference type="InterPro" id="IPR029063">
    <property type="entry name" value="SAM-dependent_MTases_sf"/>
</dbReference>
<evidence type="ECO:0000256" key="5">
    <source>
        <dbReference type="ARBA" id="ARBA00022679"/>
    </source>
</evidence>
<dbReference type="PANTHER" id="PTHR13090:SF1">
    <property type="entry name" value="ARGININE-HYDROXYLASE NDUFAF5, MITOCHONDRIAL"/>
    <property type="match status" value="1"/>
</dbReference>
<evidence type="ECO:0000256" key="8">
    <source>
        <dbReference type="HAMAP-Rule" id="MF_00835"/>
    </source>
</evidence>
<dbReference type="Pfam" id="PF08241">
    <property type="entry name" value="Methyltransf_11"/>
    <property type="match status" value="1"/>
</dbReference>
<sequence>MEKQQIAAGFARARKTYDREARVQHQAAAEMLRLLRDYASPDYLADGALLEVGCGTGIYSRLLQQAFHPQEMWLNDLCTEMQQSLNDLLSLPDVHFLPGDAETLPVPPRTRVITSCSTLQWFTSPRQFFVRCSEVLPPAGILAFSTFGPSNLQEIRALTGNGLSYFTPDELAAMFPPDLKLLHASEKIATLTFPTPADVLRHLKQTGVTGTEKRIWTRTRLQHFTDNYIRLFAQGDGKVPLTYHPIYIVTRKVEHSS</sequence>
<keyword evidence="6 8" id="KW-0949">S-adenosyl-L-methionine</keyword>
<comment type="pathway">
    <text evidence="2 8">Cofactor biosynthesis; biotin biosynthesis.</text>
</comment>
<evidence type="ECO:0000256" key="7">
    <source>
        <dbReference type="ARBA" id="ARBA00022756"/>
    </source>
</evidence>
<evidence type="ECO:0000256" key="1">
    <source>
        <dbReference type="ARBA" id="ARBA00000852"/>
    </source>
</evidence>
<evidence type="ECO:0000256" key="4">
    <source>
        <dbReference type="ARBA" id="ARBA00022603"/>
    </source>
</evidence>
<dbReference type="NCBIfam" id="TIGR02072">
    <property type="entry name" value="BioC"/>
    <property type="match status" value="1"/>
</dbReference>
<dbReference type="GO" id="GO:0010340">
    <property type="term" value="F:carboxyl-O-methyltransferase activity"/>
    <property type="evidence" value="ECO:0007669"/>
    <property type="project" value="UniProtKB-UniRule"/>
</dbReference>
<evidence type="ECO:0000256" key="3">
    <source>
        <dbReference type="ARBA" id="ARBA00012327"/>
    </source>
</evidence>
<dbReference type="InterPro" id="IPR011814">
    <property type="entry name" value="BioC"/>
</dbReference>
<name>A0A9D2HV39_9BACE</name>